<sequence>MRRLLLLFPLLSLCSTACESDGRELFTQLSVRFILPDDRPVERIELLSDISYCENINTKERVFFTVLDGRSATLTLQKGVYTLIVEANLHYTDGTVQYVRNADHNTPSEALAWMDDRSSIVLLLKYVN</sequence>
<dbReference type="GeneID" id="78343179"/>
<dbReference type="Proteomes" id="UP000318946">
    <property type="component" value="Chromosome"/>
</dbReference>
<reference evidence="2" key="1">
    <citation type="submission" date="2019-06" db="EMBL/GenBank/DDBJ databases">
        <title>Alistipes onderdonkii subsp. vulgaris subsp. nov., Alistipes dispar sp. nov. and Alistipes communis sp. nov., isolated from human faeces, and creation of Alistipes onderdonkii subsp. onderdonkii subsp. nov.</title>
        <authorList>
            <person name="Sakamoto M."/>
            <person name="Ikeyama N."/>
            <person name="Ogata Y."/>
            <person name="Suda W."/>
            <person name="Iino T."/>
            <person name="Hattori M."/>
            <person name="Ohkuma M."/>
        </authorList>
    </citation>
    <scope>NUCLEOTIDE SEQUENCE [LARGE SCALE GENOMIC DNA]</scope>
    <source>
        <strain evidence="2">5CBH24</strain>
    </source>
</reference>
<protein>
    <submittedName>
        <fullName evidence="1">Uncharacterized protein</fullName>
    </submittedName>
</protein>
<accession>A0A4Y1XMR6</accession>
<accession>A0A4Y1WVV8</accession>
<evidence type="ECO:0000313" key="2">
    <source>
        <dbReference type="Proteomes" id="UP000318946"/>
    </source>
</evidence>
<keyword evidence="2" id="KW-1185">Reference proteome</keyword>
<organism evidence="1 2">
    <name type="scientific">Alistipes communis</name>
    <dbReference type="NCBI Taxonomy" id="2585118"/>
    <lineage>
        <taxon>Bacteria</taxon>
        <taxon>Pseudomonadati</taxon>
        <taxon>Bacteroidota</taxon>
        <taxon>Bacteroidia</taxon>
        <taxon>Bacteroidales</taxon>
        <taxon>Rikenellaceae</taxon>
        <taxon>Alistipes</taxon>
    </lineage>
</organism>
<dbReference type="AlphaFoldDB" id="A0A4Y1WVV8"/>
<evidence type="ECO:0000313" key="1">
    <source>
        <dbReference type="EMBL" id="BBL05151.1"/>
    </source>
</evidence>
<dbReference type="KEGG" id="acou:A5CBH24_24640"/>
<dbReference type="RefSeq" id="WP_141413379.1">
    <property type="nucleotide sequence ID" value="NZ_AP019735.1"/>
</dbReference>
<name>A0A4Y1WVV8_9BACT</name>
<dbReference type="OrthoDB" id="1003054at2"/>
<proteinExistence type="predicted"/>
<dbReference type="EMBL" id="AP019735">
    <property type="protein sequence ID" value="BBL05151.1"/>
    <property type="molecule type" value="Genomic_DNA"/>
</dbReference>
<gene>
    <name evidence="1" type="ORF">A5CBH24_24640</name>
</gene>